<comment type="similarity">
    <text evidence="1">Belongs to the peptidase C48 family.</text>
</comment>
<dbReference type="InterPro" id="IPR001005">
    <property type="entry name" value="SANT/Myb"/>
</dbReference>
<dbReference type="PROSITE" id="PS50090">
    <property type="entry name" value="MYB_LIKE"/>
    <property type="match status" value="1"/>
</dbReference>
<feature type="compositionally biased region" description="Low complexity" evidence="4">
    <location>
        <begin position="361"/>
        <end position="379"/>
    </location>
</feature>
<evidence type="ECO:0000256" key="3">
    <source>
        <dbReference type="ARBA" id="ARBA00022801"/>
    </source>
</evidence>
<dbReference type="Proteomes" id="UP000822688">
    <property type="component" value="Chromosome 4"/>
</dbReference>
<evidence type="ECO:0000313" key="8">
    <source>
        <dbReference type="Proteomes" id="UP000822688"/>
    </source>
</evidence>
<dbReference type="AlphaFoldDB" id="A0A8T0I9K0"/>
<organism evidence="7 8">
    <name type="scientific">Ceratodon purpureus</name>
    <name type="common">Fire moss</name>
    <name type="synonym">Dicranum purpureum</name>
    <dbReference type="NCBI Taxonomy" id="3225"/>
    <lineage>
        <taxon>Eukaryota</taxon>
        <taxon>Viridiplantae</taxon>
        <taxon>Streptophyta</taxon>
        <taxon>Embryophyta</taxon>
        <taxon>Bryophyta</taxon>
        <taxon>Bryophytina</taxon>
        <taxon>Bryopsida</taxon>
        <taxon>Dicranidae</taxon>
        <taxon>Pseudoditrichales</taxon>
        <taxon>Ditrichaceae</taxon>
        <taxon>Ceratodon</taxon>
    </lineage>
</organism>
<keyword evidence="2" id="KW-0645">Protease</keyword>
<dbReference type="InterPro" id="IPR038765">
    <property type="entry name" value="Papain-like_cys_pep_sf"/>
</dbReference>
<evidence type="ECO:0000256" key="4">
    <source>
        <dbReference type="SAM" id="MobiDB-lite"/>
    </source>
</evidence>
<feature type="compositionally biased region" description="Basic and acidic residues" evidence="4">
    <location>
        <begin position="344"/>
        <end position="355"/>
    </location>
</feature>
<dbReference type="PANTHER" id="PTHR47764">
    <property type="entry name" value="UBIQUITIN-LIKE-SPECIFIC PROTEASE 2B-RELATED"/>
    <property type="match status" value="1"/>
</dbReference>
<gene>
    <name evidence="7" type="ORF">KC19_4G117400</name>
</gene>
<dbReference type="Gene3D" id="1.10.418.20">
    <property type="match status" value="1"/>
</dbReference>
<protein>
    <recommendedName>
        <fullName evidence="9">Ubiquitin-like protease family profile domain-containing protein</fullName>
    </recommendedName>
</protein>
<dbReference type="CDD" id="cd00167">
    <property type="entry name" value="SANT"/>
    <property type="match status" value="1"/>
</dbReference>
<dbReference type="InterPro" id="IPR003653">
    <property type="entry name" value="Peptidase_C48_C"/>
</dbReference>
<dbReference type="PROSITE" id="PS50600">
    <property type="entry name" value="ULP_PROTEASE"/>
    <property type="match status" value="1"/>
</dbReference>
<feature type="region of interest" description="Disordered" evidence="4">
    <location>
        <begin position="339"/>
        <end position="379"/>
    </location>
</feature>
<evidence type="ECO:0000256" key="2">
    <source>
        <dbReference type="ARBA" id="ARBA00022670"/>
    </source>
</evidence>
<proteinExistence type="inferred from homology"/>
<reference evidence="7" key="1">
    <citation type="submission" date="2020-06" db="EMBL/GenBank/DDBJ databases">
        <title>WGS assembly of Ceratodon purpureus strain R40.</title>
        <authorList>
            <person name="Carey S.B."/>
            <person name="Jenkins J."/>
            <person name="Shu S."/>
            <person name="Lovell J.T."/>
            <person name="Sreedasyam A."/>
            <person name="Maumus F."/>
            <person name="Tiley G.P."/>
            <person name="Fernandez-Pozo N."/>
            <person name="Barry K."/>
            <person name="Chen C."/>
            <person name="Wang M."/>
            <person name="Lipzen A."/>
            <person name="Daum C."/>
            <person name="Saski C.A."/>
            <person name="Payton A.C."/>
            <person name="Mcbreen J.C."/>
            <person name="Conrad R.E."/>
            <person name="Kollar L.M."/>
            <person name="Olsson S."/>
            <person name="Huttunen S."/>
            <person name="Landis J.B."/>
            <person name="Wickett N.J."/>
            <person name="Johnson M.G."/>
            <person name="Rensing S.A."/>
            <person name="Grimwood J."/>
            <person name="Schmutz J."/>
            <person name="Mcdaniel S.F."/>
        </authorList>
    </citation>
    <scope>NUCLEOTIDE SEQUENCE</scope>
    <source>
        <strain evidence="7">R40</strain>
    </source>
</reference>
<dbReference type="Gene3D" id="3.30.310.130">
    <property type="entry name" value="Ubiquitin-related"/>
    <property type="match status" value="1"/>
</dbReference>
<comment type="caution">
    <text evidence="7">The sequence shown here is derived from an EMBL/GenBank/DDBJ whole genome shotgun (WGS) entry which is preliminary data.</text>
</comment>
<evidence type="ECO:0000256" key="1">
    <source>
        <dbReference type="ARBA" id="ARBA00005234"/>
    </source>
</evidence>
<dbReference type="GO" id="GO:0008234">
    <property type="term" value="F:cysteine-type peptidase activity"/>
    <property type="evidence" value="ECO:0007669"/>
    <property type="project" value="InterPro"/>
</dbReference>
<dbReference type="PANTHER" id="PTHR47764:SF2">
    <property type="entry name" value="UBIQUITIN-LIKE PROTEASE FAMILY PROFILE DOMAIN-CONTAINING PROTEIN"/>
    <property type="match status" value="1"/>
</dbReference>
<keyword evidence="8" id="KW-1185">Reference proteome</keyword>
<accession>A0A8T0I9K0</accession>
<evidence type="ECO:0000259" key="6">
    <source>
        <dbReference type="PROSITE" id="PS50600"/>
    </source>
</evidence>
<name>A0A8T0I9K0_CERPU</name>
<feature type="domain" description="Myb-like" evidence="5">
    <location>
        <begin position="401"/>
        <end position="466"/>
    </location>
</feature>
<feature type="domain" description="Ubiquitin-like protease family profile" evidence="6">
    <location>
        <begin position="62"/>
        <end position="251"/>
    </location>
</feature>
<dbReference type="SUPFAM" id="SSF54001">
    <property type="entry name" value="Cysteine proteinases"/>
    <property type="match status" value="1"/>
</dbReference>
<evidence type="ECO:0000259" key="5">
    <source>
        <dbReference type="PROSITE" id="PS50090"/>
    </source>
</evidence>
<dbReference type="EMBL" id="CM026424">
    <property type="protein sequence ID" value="KAG0579695.1"/>
    <property type="molecule type" value="Genomic_DNA"/>
</dbReference>
<dbReference type="Gene3D" id="1.10.10.60">
    <property type="entry name" value="Homeodomain-like"/>
    <property type="match status" value="1"/>
</dbReference>
<dbReference type="GO" id="GO:0006508">
    <property type="term" value="P:proteolysis"/>
    <property type="evidence" value="ECO:0007669"/>
    <property type="project" value="UniProtKB-KW"/>
</dbReference>
<sequence>MEDASGAHASTSRLDSVESMPVTDLGGVIRDEYDLFLSNIWKDENQKHGVQIFPGDGGDAMTIFTNNDMESLQSGGFLSESVIDFYIRFLQKELRSADKNRLHFFDSRFFSVIKEGDACAEAEQCKASFERVQKWTWEVNIFEKEYVFIPVFRSSHWSLIILCHLSGLASSADKHEGPPCILHLDPVEGKHGNLEGYIRRYIIHEWRERYHDPKVDQLLALSQMQYKEAKVPQQENQYDSGIYLLHFVELFLFELLDVGIVPNEDSPFTTSWAASEVSAKRRDISILIQELALASRRKFRECQRRCSRINHRTQTPEELETRLDVNGQRKDMHIISSKQFTSGVDERGHAEHQKSGEVTITNQQQTGTEQTGQQTSGETAFNDQRQKLEQLTSATSKPVKERSKRCKNWSLAETLILLSCKKEGGRFCKGRQTTTNWNAISQEIGNKLGTVPPTGVQCRLRYDTLLKAYKTANIHCMENGKRFSELYHGELKLATNLTEDWYNAIDEMCRGLPHNARSPKRVKYTLSVDDGGPTPTSPRDSPPRTPPMSEDYSEVTTAHDASVHASLSISRYYMHKMYEEHLVSHALIANSPTLSLHI</sequence>
<keyword evidence="3" id="KW-0378">Hydrolase</keyword>
<feature type="region of interest" description="Disordered" evidence="4">
    <location>
        <begin position="524"/>
        <end position="557"/>
    </location>
</feature>
<dbReference type="Pfam" id="PF02902">
    <property type="entry name" value="Peptidase_C48"/>
    <property type="match status" value="1"/>
</dbReference>
<evidence type="ECO:0008006" key="9">
    <source>
        <dbReference type="Google" id="ProtNLM"/>
    </source>
</evidence>
<evidence type="ECO:0000313" key="7">
    <source>
        <dbReference type="EMBL" id="KAG0579695.1"/>
    </source>
</evidence>